<dbReference type="PANTHER" id="PTHR34039:SF1">
    <property type="entry name" value="UPF0102 PROTEIN YRAN"/>
    <property type="match status" value="1"/>
</dbReference>
<comment type="similarity">
    <text evidence="1 2">Belongs to the UPF0102 family.</text>
</comment>
<reference evidence="4" key="1">
    <citation type="submission" date="2017-09" db="EMBL/GenBank/DDBJ databases">
        <title>Depth-based differentiation of microbial function through sediment-hosted aquifers and enrichment of novel symbionts in the deep terrestrial subsurface.</title>
        <authorList>
            <person name="Probst A.J."/>
            <person name="Ladd B."/>
            <person name="Jarett J.K."/>
            <person name="Geller-Mcgrath D.E."/>
            <person name="Sieber C.M.K."/>
            <person name="Emerson J.B."/>
            <person name="Anantharaman K."/>
            <person name="Thomas B.C."/>
            <person name="Malmstrom R."/>
            <person name="Stieglmeier M."/>
            <person name="Klingl A."/>
            <person name="Woyke T."/>
            <person name="Ryan C.M."/>
            <person name="Banfield J.F."/>
        </authorList>
    </citation>
    <scope>NUCLEOTIDE SEQUENCE [LARGE SCALE GENOMIC DNA]</scope>
</reference>
<dbReference type="EMBL" id="PFBP01000010">
    <property type="protein sequence ID" value="PIT90040.1"/>
    <property type="molecule type" value="Genomic_DNA"/>
</dbReference>
<dbReference type="GO" id="GO:0003676">
    <property type="term" value="F:nucleic acid binding"/>
    <property type="evidence" value="ECO:0007669"/>
    <property type="project" value="InterPro"/>
</dbReference>
<evidence type="ECO:0000313" key="3">
    <source>
        <dbReference type="EMBL" id="PIT90040.1"/>
    </source>
</evidence>
<name>A0A2M6WB59_9BACT</name>
<dbReference type="NCBIfam" id="TIGR00252">
    <property type="entry name" value="YraN family protein"/>
    <property type="match status" value="1"/>
</dbReference>
<accession>A0A2M6WB59</accession>
<dbReference type="Pfam" id="PF02021">
    <property type="entry name" value="UPF0102"/>
    <property type="match status" value="1"/>
</dbReference>
<dbReference type="HAMAP" id="MF_00048">
    <property type="entry name" value="UPF0102"/>
    <property type="match status" value="1"/>
</dbReference>
<evidence type="ECO:0000256" key="1">
    <source>
        <dbReference type="ARBA" id="ARBA00006738"/>
    </source>
</evidence>
<protein>
    <recommendedName>
        <fullName evidence="2">UPF0102 protein COU23_00665</fullName>
    </recommendedName>
</protein>
<dbReference type="InterPro" id="IPR003509">
    <property type="entry name" value="UPF0102_YraN-like"/>
</dbReference>
<comment type="caution">
    <text evidence="3">The sequence shown here is derived from an EMBL/GenBank/DDBJ whole genome shotgun (WGS) entry which is preliminary data.</text>
</comment>
<dbReference type="Proteomes" id="UP000231464">
    <property type="component" value="Unassembled WGS sequence"/>
</dbReference>
<gene>
    <name evidence="3" type="ORF">COU23_00665</name>
</gene>
<dbReference type="InterPro" id="IPR011335">
    <property type="entry name" value="Restrct_endonuc-II-like"/>
</dbReference>
<sequence length="120" mass="14169">MTKKELGNLGEKLAAKYLIKKDYKVIATNYRGRHGEIDIIAQNLTNQELVFVEVKTRTNRDYGYPEEAVNNLKKCRLMHTAEKFLWSNNYSIKQNYRFDTIAIEIDLDKKQAKIKHLEYI</sequence>
<dbReference type="Gene3D" id="3.40.1350.10">
    <property type="match status" value="1"/>
</dbReference>
<dbReference type="InterPro" id="IPR011856">
    <property type="entry name" value="tRNA_endonuc-like_dom_sf"/>
</dbReference>
<evidence type="ECO:0000256" key="2">
    <source>
        <dbReference type="HAMAP-Rule" id="MF_00048"/>
    </source>
</evidence>
<dbReference type="AlphaFoldDB" id="A0A2M6WB59"/>
<dbReference type="NCBIfam" id="NF009150">
    <property type="entry name" value="PRK12497.1-3"/>
    <property type="match status" value="1"/>
</dbReference>
<evidence type="ECO:0000313" key="4">
    <source>
        <dbReference type="Proteomes" id="UP000231464"/>
    </source>
</evidence>
<proteinExistence type="inferred from homology"/>
<dbReference type="PANTHER" id="PTHR34039">
    <property type="entry name" value="UPF0102 PROTEIN YRAN"/>
    <property type="match status" value="1"/>
</dbReference>
<organism evidence="3 4">
    <name type="scientific">Candidatus Kuenenbacteria bacterium CG10_big_fil_rev_8_21_14_0_10_36_11</name>
    <dbReference type="NCBI Taxonomy" id="1974618"/>
    <lineage>
        <taxon>Bacteria</taxon>
        <taxon>Candidatus Kueneniibacteriota</taxon>
    </lineage>
</organism>
<dbReference type="CDD" id="cd20736">
    <property type="entry name" value="PoNe_Nuclease"/>
    <property type="match status" value="1"/>
</dbReference>
<dbReference type="SUPFAM" id="SSF52980">
    <property type="entry name" value="Restriction endonuclease-like"/>
    <property type="match status" value="1"/>
</dbReference>